<evidence type="ECO:0000313" key="4">
    <source>
        <dbReference type="EMBL" id="KAB8138476.1"/>
    </source>
</evidence>
<dbReference type="InterPro" id="IPR011717">
    <property type="entry name" value="TPR-4"/>
</dbReference>
<dbReference type="Pfam" id="PF13181">
    <property type="entry name" value="TPR_8"/>
    <property type="match status" value="1"/>
</dbReference>
<dbReference type="PROSITE" id="PS50005">
    <property type="entry name" value="TPR"/>
    <property type="match status" value="3"/>
</dbReference>
<accession>A0A7C8GUJ6</accession>
<dbReference type="GO" id="GO:0042802">
    <property type="term" value="F:identical protein binding"/>
    <property type="evidence" value="ECO:0007669"/>
    <property type="project" value="InterPro"/>
</dbReference>
<evidence type="ECO:0000313" key="5">
    <source>
        <dbReference type="Proteomes" id="UP000480246"/>
    </source>
</evidence>
<dbReference type="Proteomes" id="UP000480246">
    <property type="component" value="Unassembled WGS sequence"/>
</dbReference>
<keyword evidence="5" id="KW-1185">Reference proteome</keyword>
<dbReference type="EMBL" id="WEID01000017">
    <property type="protein sequence ID" value="KAB8138476.1"/>
    <property type="molecule type" value="Genomic_DNA"/>
</dbReference>
<proteinExistence type="predicted"/>
<dbReference type="SUPFAM" id="SSF48452">
    <property type="entry name" value="TPR-like"/>
    <property type="match status" value="2"/>
</dbReference>
<dbReference type="SMART" id="SM00028">
    <property type="entry name" value="TPR"/>
    <property type="match status" value="8"/>
</dbReference>
<dbReference type="PANTHER" id="PTHR45586:SF1">
    <property type="entry name" value="LIPOPOLYSACCHARIDE ASSEMBLY PROTEIN B"/>
    <property type="match status" value="1"/>
</dbReference>
<dbReference type="Pfam" id="PF07721">
    <property type="entry name" value="TPR_4"/>
    <property type="match status" value="1"/>
</dbReference>
<dbReference type="InterPro" id="IPR019734">
    <property type="entry name" value="TPR_rpt"/>
</dbReference>
<dbReference type="AlphaFoldDB" id="A0A7C8GUJ6"/>
<dbReference type="OrthoDB" id="2080803at2"/>
<name>A0A7C8GUJ6_9BACI</name>
<dbReference type="Gene3D" id="1.25.40.10">
    <property type="entry name" value="Tetratricopeptide repeat domain"/>
    <property type="match status" value="4"/>
</dbReference>
<feature type="repeat" description="TPR" evidence="3">
    <location>
        <begin position="170"/>
        <end position="203"/>
    </location>
</feature>
<keyword evidence="1" id="KW-0677">Repeat</keyword>
<protein>
    <submittedName>
        <fullName evidence="4">Tetratricopeptide repeat protein</fullName>
    </submittedName>
</protein>
<dbReference type="PANTHER" id="PTHR45586">
    <property type="entry name" value="TPR REPEAT-CONTAINING PROTEIN PA4667"/>
    <property type="match status" value="1"/>
</dbReference>
<evidence type="ECO:0000256" key="2">
    <source>
        <dbReference type="ARBA" id="ARBA00022803"/>
    </source>
</evidence>
<evidence type="ECO:0000256" key="1">
    <source>
        <dbReference type="ARBA" id="ARBA00022737"/>
    </source>
</evidence>
<dbReference type="InterPro" id="IPR051012">
    <property type="entry name" value="CellSynth/LPSAsmb/PSIAsmb"/>
</dbReference>
<keyword evidence="2 3" id="KW-0802">TPR repeat</keyword>
<organism evidence="4 5">
    <name type="scientific">Gracilibacillus oryzae</name>
    <dbReference type="NCBI Taxonomy" id="1672701"/>
    <lineage>
        <taxon>Bacteria</taxon>
        <taxon>Bacillati</taxon>
        <taxon>Bacillota</taxon>
        <taxon>Bacilli</taxon>
        <taxon>Bacillales</taxon>
        <taxon>Bacillaceae</taxon>
        <taxon>Gracilibacillus</taxon>
    </lineage>
</organism>
<evidence type="ECO:0000256" key="3">
    <source>
        <dbReference type="PROSITE-ProRule" id="PRU00339"/>
    </source>
</evidence>
<dbReference type="Pfam" id="PF14559">
    <property type="entry name" value="TPR_19"/>
    <property type="match status" value="2"/>
</dbReference>
<dbReference type="InterPro" id="IPR011990">
    <property type="entry name" value="TPR-like_helical_dom_sf"/>
</dbReference>
<feature type="repeat" description="TPR" evidence="3">
    <location>
        <begin position="269"/>
        <end position="302"/>
    </location>
</feature>
<dbReference type="RefSeq" id="WP_153401864.1">
    <property type="nucleotide sequence ID" value="NZ_ML762425.1"/>
</dbReference>
<feature type="repeat" description="TPR" evidence="3">
    <location>
        <begin position="235"/>
        <end position="268"/>
    </location>
</feature>
<sequence>MEQIERAIDLIHQGEIETALHILKELAKSGNHNEKLDIVQIYLELGIQDEARTLLEEIIDQEPANTEAKILLADIFINDNEDEKAITILNEINPADDFYTQALIQLADLYQAQGLFEVAESKLIEAKRIEPDEPVIDFALGEFLFSIGEYNKATIYFDKLMKHTKEFANVNIQARLAEAYALNGDFEQALQHFQALDTDDPELLFRYGFLAFKSERYEIAIQTWEKLLELELEYPSVYQYLAQAYEEEGLMNEAAEAAETGVEMDPYNKEMWYVAGRILHKTGKSEEAYRFIEEAIHLDQEYYEALLFLIEIYKKEGEFNRLIELLTDKVDIDQLDGIFHWELAKGYNEEEQYNNALIAYQNAYNKMDKDIDFLQDYGYFLVEEGRISEAIAILEQYLLIEPSDFEVEQYVERLRNQDNTL</sequence>
<comment type="caution">
    <text evidence="4">The sequence shown here is derived from an EMBL/GenBank/DDBJ whole genome shotgun (WGS) entry which is preliminary data.</text>
</comment>
<dbReference type="Pfam" id="PF13432">
    <property type="entry name" value="TPR_16"/>
    <property type="match status" value="1"/>
</dbReference>
<reference evidence="4 5" key="1">
    <citation type="submission" date="2019-10" db="EMBL/GenBank/DDBJ databases">
        <title>Gracilibacillus sp. nov. isolated from rice seeds.</title>
        <authorList>
            <person name="He S."/>
        </authorList>
    </citation>
    <scope>NUCLEOTIDE SEQUENCE [LARGE SCALE GENOMIC DNA]</scope>
    <source>
        <strain evidence="4 5">TD8</strain>
    </source>
</reference>
<gene>
    <name evidence="4" type="ORF">F9U64_04825</name>
</gene>